<name>A0A1J9QN47_9PEZI</name>
<feature type="compositionally biased region" description="Polar residues" evidence="1">
    <location>
        <begin position="196"/>
        <end position="214"/>
    </location>
</feature>
<sequence length="558" mass="60228">MTLRLSRLPGVYNGVRCENCSYKWFGLGGNSTHTSLVSQQTRTLTFASDLSGYASTAPTGDATAGTSALVTRLHSMGALGSPFITNCSIPQMPEDNHEQVEARPPSRLRAYIPPSLGRHASSLSKHSSRSSRARREQPQQSGQADPASHPGQAHQGTDKSGSKIRGLTTRVKGKLKAVLFRLRQVKAIRRARRRTSCQSVDTSRATTTENSRPLSVSPKESRSTNHQALPNQQGQASMSTPRSPAGIAPRALSRRQSAPEPGSQPRNFGSDRHGEEAYQKPFSLEKRPGDPESNERIQEIRRAKTISAQQTRCECSMDCYCKRPTSSLVPDNPLTDRDSLAGLDLAQSSGSHISRDSRDLIGIGSHFLNHHPNISEAGFSMSSAGSIRGRSQTRRGREISWRRSNATWGSQASTAYADSDAGSSTATRSSFPRSDLLHIATTPRRTHIPSPLASPTNLNGFLDHDNEHTPRRPESISSADEDYSLSERAPDGIPSVSPIQEAASGGSARVSTISMSSDYGYRGESVRVSIDAPEVGGTGQSNYSSSQPHGPLNSHPAM</sequence>
<feature type="region of interest" description="Disordered" evidence="1">
    <location>
        <begin position="530"/>
        <end position="558"/>
    </location>
</feature>
<dbReference type="RefSeq" id="XP_020126148.1">
    <property type="nucleotide sequence ID" value="XM_020278482.1"/>
</dbReference>
<keyword evidence="3" id="KW-1185">Reference proteome</keyword>
<evidence type="ECO:0000256" key="1">
    <source>
        <dbReference type="SAM" id="MobiDB-lite"/>
    </source>
</evidence>
<feature type="compositionally biased region" description="Polar residues" evidence="1">
    <location>
        <begin position="224"/>
        <end position="242"/>
    </location>
</feature>
<dbReference type="EMBL" id="MNUE01000070">
    <property type="protein sequence ID" value="OJD29888.1"/>
    <property type="molecule type" value="Genomic_DNA"/>
</dbReference>
<dbReference type="AlphaFoldDB" id="A0A1J9QN47"/>
<feature type="region of interest" description="Disordered" evidence="1">
    <location>
        <begin position="189"/>
        <end position="295"/>
    </location>
</feature>
<feature type="region of interest" description="Disordered" evidence="1">
    <location>
        <begin position="109"/>
        <end position="169"/>
    </location>
</feature>
<gene>
    <name evidence="2" type="ORF">BKCO1_7000011</name>
</gene>
<proteinExistence type="predicted"/>
<feature type="compositionally biased region" description="Polar residues" evidence="1">
    <location>
        <begin position="402"/>
        <end position="432"/>
    </location>
</feature>
<dbReference type="Proteomes" id="UP000183809">
    <property type="component" value="Unassembled WGS sequence"/>
</dbReference>
<keyword evidence="2" id="KW-0418">Kinase</keyword>
<keyword evidence="2" id="KW-0808">Transferase</keyword>
<evidence type="ECO:0000313" key="3">
    <source>
        <dbReference type="Proteomes" id="UP000183809"/>
    </source>
</evidence>
<feature type="region of interest" description="Disordered" evidence="1">
    <location>
        <begin position="376"/>
        <end position="511"/>
    </location>
</feature>
<organism evidence="2 3">
    <name type="scientific">Diplodia corticola</name>
    <dbReference type="NCBI Taxonomy" id="236234"/>
    <lineage>
        <taxon>Eukaryota</taxon>
        <taxon>Fungi</taxon>
        <taxon>Dikarya</taxon>
        <taxon>Ascomycota</taxon>
        <taxon>Pezizomycotina</taxon>
        <taxon>Dothideomycetes</taxon>
        <taxon>Dothideomycetes incertae sedis</taxon>
        <taxon>Botryosphaeriales</taxon>
        <taxon>Botryosphaeriaceae</taxon>
        <taxon>Diplodia</taxon>
    </lineage>
</organism>
<dbReference type="OrthoDB" id="3945111at2759"/>
<protein>
    <submittedName>
        <fullName evidence="2">Serine threonine-protein kinase prp4</fullName>
    </submittedName>
</protein>
<feature type="compositionally biased region" description="Basic and acidic residues" evidence="1">
    <location>
        <begin position="269"/>
        <end position="295"/>
    </location>
</feature>
<dbReference type="GeneID" id="31018743"/>
<accession>A0A1J9QN47</accession>
<comment type="caution">
    <text evidence="2">The sequence shown here is derived from an EMBL/GenBank/DDBJ whole genome shotgun (WGS) entry which is preliminary data.</text>
</comment>
<feature type="compositionally biased region" description="Basic and acidic residues" evidence="1">
    <location>
        <begin position="462"/>
        <end position="474"/>
    </location>
</feature>
<reference evidence="2 3" key="1">
    <citation type="submission" date="2016-10" db="EMBL/GenBank/DDBJ databases">
        <title>Proteomics and genomics reveal pathogen-plant mechanisms compatible with a hemibiotrophic lifestyle of Diplodia corticola.</title>
        <authorList>
            <person name="Fernandes I."/>
            <person name="De Jonge R."/>
            <person name="Van De Peer Y."/>
            <person name="Devreese B."/>
            <person name="Alves A."/>
            <person name="Esteves A.C."/>
        </authorList>
    </citation>
    <scope>NUCLEOTIDE SEQUENCE [LARGE SCALE GENOMIC DNA]</scope>
    <source>
        <strain evidence="2 3">CBS 112549</strain>
    </source>
</reference>
<evidence type="ECO:0000313" key="2">
    <source>
        <dbReference type="EMBL" id="OJD29888.1"/>
    </source>
</evidence>
<dbReference type="GO" id="GO:0016301">
    <property type="term" value="F:kinase activity"/>
    <property type="evidence" value="ECO:0007669"/>
    <property type="project" value="UniProtKB-KW"/>
</dbReference>